<dbReference type="GO" id="GO:0006351">
    <property type="term" value="P:DNA-templated transcription"/>
    <property type="evidence" value="ECO:0007669"/>
    <property type="project" value="TreeGrafter"/>
</dbReference>
<dbReference type="RefSeq" id="WP_126572858.1">
    <property type="nucleotide sequence ID" value="NZ_RXZH01000001.1"/>
</dbReference>
<evidence type="ECO:0000313" key="6">
    <source>
        <dbReference type="EMBL" id="RTZ18112.1"/>
    </source>
</evidence>
<dbReference type="OrthoDB" id="9786526at2"/>
<keyword evidence="2" id="KW-0805">Transcription regulation</keyword>
<keyword evidence="3" id="KW-0238">DNA-binding</keyword>
<dbReference type="Pfam" id="PF00126">
    <property type="entry name" value="HTH_1"/>
    <property type="match status" value="1"/>
</dbReference>
<proteinExistence type="inferred from homology"/>
<gene>
    <name evidence="6" type="ORF">EJ063_04805</name>
</gene>
<keyword evidence="4" id="KW-0804">Transcription</keyword>
<name>A0A3S0QFV2_9VIBR</name>
<reference evidence="6 7" key="1">
    <citation type="submission" date="2018-12" db="EMBL/GenBank/DDBJ databases">
        <title>Vibrio sp. isolated from China Sea.</title>
        <authorList>
            <person name="Li Y."/>
        </authorList>
    </citation>
    <scope>NUCLEOTIDE SEQUENCE [LARGE SCALE GENOMIC DNA]</scope>
    <source>
        <strain evidence="6 7">BEI207</strain>
    </source>
</reference>
<organism evidence="6 7">
    <name type="scientific">Vibrio aquaticus</name>
    <dbReference type="NCBI Taxonomy" id="2496559"/>
    <lineage>
        <taxon>Bacteria</taxon>
        <taxon>Pseudomonadati</taxon>
        <taxon>Pseudomonadota</taxon>
        <taxon>Gammaproteobacteria</taxon>
        <taxon>Vibrionales</taxon>
        <taxon>Vibrionaceae</taxon>
        <taxon>Vibrio</taxon>
    </lineage>
</organism>
<evidence type="ECO:0000313" key="7">
    <source>
        <dbReference type="Proteomes" id="UP000268973"/>
    </source>
</evidence>
<accession>A0A3S0QFV2</accession>
<dbReference type="Gene3D" id="3.40.190.290">
    <property type="match status" value="1"/>
</dbReference>
<dbReference type="InterPro" id="IPR005119">
    <property type="entry name" value="LysR_subst-bd"/>
</dbReference>
<dbReference type="InterPro" id="IPR000847">
    <property type="entry name" value="LysR_HTH_N"/>
</dbReference>
<dbReference type="FunFam" id="1.10.10.10:FF:000001">
    <property type="entry name" value="LysR family transcriptional regulator"/>
    <property type="match status" value="1"/>
</dbReference>
<protein>
    <submittedName>
        <fullName evidence="6">LysR family transcriptional regulator</fullName>
    </submittedName>
</protein>
<dbReference type="PANTHER" id="PTHR30537:SF5">
    <property type="entry name" value="HTH-TYPE TRANSCRIPTIONAL ACTIVATOR TTDR-RELATED"/>
    <property type="match status" value="1"/>
</dbReference>
<dbReference type="SUPFAM" id="SSF46785">
    <property type="entry name" value="Winged helix' DNA-binding domain"/>
    <property type="match status" value="1"/>
</dbReference>
<evidence type="ECO:0000256" key="4">
    <source>
        <dbReference type="ARBA" id="ARBA00023163"/>
    </source>
</evidence>
<dbReference type="AlphaFoldDB" id="A0A3S0QFV2"/>
<dbReference type="GO" id="GO:0043565">
    <property type="term" value="F:sequence-specific DNA binding"/>
    <property type="evidence" value="ECO:0007669"/>
    <property type="project" value="TreeGrafter"/>
</dbReference>
<evidence type="ECO:0000256" key="2">
    <source>
        <dbReference type="ARBA" id="ARBA00023015"/>
    </source>
</evidence>
<evidence type="ECO:0000256" key="1">
    <source>
        <dbReference type="ARBA" id="ARBA00009437"/>
    </source>
</evidence>
<dbReference type="CDD" id="cd08422">
    <property type="entry name" value="PBP2_CrgA_like"/>
    <property type="match status" value="1"/>
</dbReference>
<dbReference type="InterPro" id="IPR036388">
    <property type="entry name" value="WH-like_DNA-bd_sf"/>
</dbReference>
<dbReference type="PROSITE" id="PS50931">
    <property type="entry name" value="HTH_LYSR"/>
    <property type="match status" value="1"/>
</dbReference>
<evidence type="ECO:0000256" key="3">
    <source>
        <dbReference type="ARBA" id="ARBA00023125"/>
    </source>
</evidence>
<comment type="similarity">
    <text evidence="1">Belongs to the LysR transcriptional regulatory family.</text>
</comment>
<dbReference type="Gene3D" id="1.10.10.10">
    <property type="entry name" value="Winged helix-like DNA-binding domain superfamily/Winged helix DNA-binding domain"/>
    <property type="match status" value="1"/>
</dbReference>
<dbReference type="SUPFAM" id="SSF53850">
    <property type="entry name" value="Periplasmic binding protein-like II"/>
    <property type="match status" value="1"/>
</dbReference>
<sequence length="319" mass="35580">MALVNQLSLFIDVVQQGSFTKAAALHDMDNSSLSKQIKKLESELGVQLLNRSTRSFSLTPAGEEILAQAHNLVGTLNHVHSIADSYQAQPKGRIRITAPYHVGRNYLRAVITQFMARYPDVEIELLLDDKRSDIISDHFDVAFRLGRLDDSSLIAKKIADIRPVLLASEGFIEQYGEPKSPLELAKLPSVIYSNRNITVDTMRLGETPQSKTATPYTMKGSCRVNDTNVLLDSVADGLGYAWVASSNLYAPIESMKLKALLTDHLLCNQGLALYALYPHRKQTPLVREFIAAVQTYIGHPPIWEQHIPYFSESYQINPA</sequence>
<feature type="domain" description="HTH lysR-type" evidence="5">
    <location>
        <begin position="1"/>
        <end position="59"/>
    </location>
</feature>
<dbReference type="EMBL" id="RXZH01000001">
    <property type="protein sequence ID" value="RTZ18112.1"/>
    <property type="molecule type" value="Genomic_DNA"/>
</dbReference>
<dbReference type="PANTHER" id="PTHR30537">
    <property type="entry name" value="HTH-TYPE TRANSCRIPTIONAL REGULATOR"/>
    <property type="match status" value="1"/>
</dbReference>
<dbReference type="InterPro" id="IPR058163">
    <property type="entry name" value="LysR-type_TF_proteobact-type"/>
</dbReference>
<keyword evidence="7" id="KW-1185">Reference proteome</keyword>
<dbReference type="InterPro" id="IPR036390">
    <property type="entry name" value="WH_DNA-bd_sf"/>
</dbReference>
<dbReference type="Pfam" id="PF03466">
    <property type="entry name" value="LysR_substrate"/>
    <property type="match status" value="1"/>
</dbReference>
<dbReference type="GO" id="GO:0003700">
    <property type="term" value="F:DNA-binding transcription factor activity"/>
    <property type="evidence" value="ECO:0007669"/>
    <property type="project" value="InterPro"/>
</dbReference>
<comment type="caution">
    <text evidence="6">The sequence shown here is derived from an EMBL/GenBank/DDBJ whole genome shotgun (WGS) entry which is preliminary data.</text>
</comment>
<dbReference type="Proteomes" id="UP000268973">
    <property type="component" value="Unassembled WGS sequence"/>
</dbReference>
<evidence type="ECO:0000259" key="5">
    <source>
        <dbReference type="PROSITE" id="PS50931"/>
    </source>
</evidence>